<dbReference type="GO" id="GO:0046872">
    <property type="term" value="F:metal ion binding"/>
    <property type="evidence" value="ECO:0007669"/>
    <property type="project" value="UniProtKB-KW"/>
</dbReference>
<organism evidence="12 13">
    <name type="scientific">Odynerus spinipes</name>
    <dbReference type="NCBI Taxonomy" id="1348599"/>
    <lineage>
        <taxon>Eukaryota</taxon>
        <taxon>Metazoa</taxon>
        <taxon>Ecdysozoa</taxon>
        <taxon>Arthropoda</taxon>
        <taxon>Hexapoda</taxon>
        <taxon>Insecta</taxon>
        <taxon>Pterygota</taxon>
        <taxon>Neoptera</taxon>
        <taxon>Endopterygota</taxon>
        <taxon>Hymenoptera</taxon>
        <taxon>Apocrita</taxon>
        <taxon>Aculeata</taxon>
        <taxon>Vespoidea</taxon>
        <taxon>Vespidae</taxon>
        <taxon>Eumeninae</taxon>
        <taxon>Odynerus</taxon>
    </lineage>
</organism>
<keyword evidence="3" id="KW-0349">Heme</keyword>
<dbReference type="SMART" id="SM01117">
    <property type="entry name" value="Cyt-b5"/>
    <property type="match status" value="1"/>
</dbReference>
<keyword evidence="13" id="KW-1185">Reference proteome</keyword>
<reference evidence="12" key="2">
    <citation type="journal article" date="2023" name="Commun. Biol.">
        <title>Intrasexual cuticular hydrocarbon dimorphism in a wasp sheds light on hydrocarbon biosynthesis genes in Hymenoptera.</title>
        <authorList>
            <person name="Moris V.C."/>
            <person name="Podsiadlowski L."/>
            <person name="Martin S."/>
            <person name="Oeyen J.P."/>
            <person name="Donath A."/>
            <person name="Petersen M."/>
            <person name="Wilbrandt J."/>
            <person name="Misof B."/>
            <person name="Liedtke D."/>
            <person name="Thamm M."/>
            <person name="Scheiner R."/>
            <person name="Schmitt T."/>
            <person name="Niehuis O."/>
        </authorList>
    </citation>
    <scope>NUCLEOTIDE SEQUENCE</scope>
    <source>
        <strain evidence="12">GBR_01_08_01A</strain>
    </source>
</reference>
<evidence type="ECO:0000256" key="5">
    <source>
        <dbReference type="ARBA" id="ARBA00023004"/>
    </source>
</evidence>
<comment type="function">
    <text evidence="10">Radial spoke stalk protein that binds heme under oxidizing conditions. Required for the coordinated beating of multiple cilia maybe by functioning in a redox signaling pathway.</text>
</comment>
<evidence type="ECO:0000256" key="9">
    <source>
        <dbReference type="ARBA" id="ARBA00040649"/>
    </source>
</evidence>
<evidence type="ECO:0000256" key="6">
    <source>
        <dbReference type="ARBA" id="ARBA00023212"/>
    </source>
</evidence>
<reference evidence="12" key="1">
    <citation type="submission" date="2021-08" db="EMBL/GenBank/DDBJ databases">
        <authorList>
            <person name="Misof B."/>
            <person name="Oliver O."/>
            <person name="Podsiadlowski L."/>
            <person name="Donath A."/>
            <person name="Peters R."/>
            <person name="Mayer C."/>
            <person name="Rust J."/>
            <person name="Gunkel S."/>
            <person name="Lesny P."/>
            <person name="Martin S."/>
            <person name="Oeyen J.P."/>
            <person name="Petersen M."/>
            <person name="Panagiotis P."/>
            <person name="Wilbrandt J."/>
            <person name="Tanja T."/>
        </authorList>
    </citation>
    <scope>NUCLEOTIDE SEQUENCE</scope>
    <source>
        <strain evidence="12">GBR_01_08_01A</strain>
        <tissue evidence="12">Thorax + abdomen</tissue>
    </source>
</reference>
<comment type="similarity">
    <text evidence="8">Belongs to the cytochrome b5 family.</text>
</comment>
<evidence type="ECO:0000256" key="4">
    <source>
        <dbReference type="ARBA" id="ARBA00022723"/>
    </source>
</evidence>
<name>A0AAD9VRE4_9HYME</name>
<dbReference type="InterPro" id="IPR001199">
    <property type="entry name" value="Cyt_B5-like_heme/steroid-bd"/>
</dbReference>
<keyword evidence="2" id="KW-0963">Cytoplasm</keyword>
<dbReference type="Gene3D" id="3.10.120.10">
    <property type="entry name" value="Cytochrome b5-like heme/steroid binding domain"/>
    <property type="match status" value="1"/>
</dbReference>
<evidence type="ECO:0000256" key="7">
    <source>
        <dbReference type="ARBA" id="ARBA00023273"/>
    </source>
</evidence>
<keyword evidence="5" id="KW-0408">Iron</keyword>
<evidence type="ECO:0000256" key="3">
    <source>
        <dbReference type="ARBA" id="ARBA00022617"/>
    </source>
</evidence>
<dbReference type="EMBL" id="JAIFRP010000030">
    <property type="protein sequence ID" value="KAK2583307.1"/>
    <property type="molecule type" value="Genomic_DNA"/>
</dbReference>
<keyword evidence="7" id="KW-0966">Cell projection</keyword>
<dbReference type="GO" id="GO:0005930">
    <property type="term" value="C:axoneme"/>
    <property type="evidence" value="ECO:0007669"/>
    <property type="project" value="UniProtKB-SubCell"/>
</dbReference>
<dbReference type="InterPro" id="IPR052320">
    <property type="entry name" value="Cytochrome_b5_domain"/>
</dbReference>
<proteinExistence type="inferred from homology"/>
<evidence type="ECO:0000256" key="8">
    <source>
        <dbReference type="ARBA" id="ARBA00038168"/>
    </source>
</evidence>
<protein>
    <recommendedName>
        <fullName evidence="9">Cytochrome b5 domain-containing protein 1</fullName>
    </recommendedName>
</protein>
<gene>
    <name evidence="12" type="ORF">KPH14_009309</name>
</gene>
<dbReference type="PANTHER" id="PTHR21281">
    <property type="entry name" value="CYTOCHROME B5 DOMAIN-CONTAINING PROTEIN 1"/>
    <property type="match status" value="1"/>
</dbReference>
<evidence type="ECO:0000256" key="10">
    <source>
        <dbReference type="ARBA" id="ARBA00046139"/>
    </source>
</evidence>
<feature type="domain" description="Cytochrome b5 heme-binding" evidence="11">
    <location>
        <begin position="28"/>
        <end position="97"/>
    </location>
</feature>
<evidence type="ECO:0000256" key="1">
    <source>
        <dbReference type="ARBA" id="ARBA00004430"/>
    </source>
</evidence>
<evidence type="ECO:0000313" key="12">
    <source>
        <dbReference type="EMBL" id="KAK2583307.1"/>
    </source>
</evidence>
<dbReference type="PROSITE" id="PS50255">
    <property type="entry name" value="CYTOCHROME_B5_2"/>
    <property type="match status" value="1"/>
</dbReference>
<dbReference type="Proteomes" id="UP001258017">
    <property type="component" value="Unassembled WGS sequence"/>
</dbReference>
<dbReference type="Pfam" id="PF00173">
    <property type="entry name" value="Cyt-b5"/>
    <property type="match status" value="1"/>
</dbReference>
<accession>A0AAD9VRE4</accession>
<keyword evidence="4" id="KW-0479">Metal-binding</keyword>
<dbReference type="SUPFAM" id="SSF55856">
    <property type="entry name" value="Cytochrome b5-like heme/steroid binding domain"/>
    <property type="match status" value="1"/>
</dbReference>
<comment type="caution">
    <text evidence="12">The sequence shown here is derived from an EMBL/GenBank/DDBJ whole genome shotgun (WGS) entry which is preliminary data.</text>
</comment>
<dbReference type="InterPro" id="IPR036400">
    <property type="entry name" value="Cyt_B5-like_heme/steroid_sf"/>
</dbReference>
<keyword evidence="6" id="KW-0206">Cytoskeleton</keyword>
<evidence type="ECO:0000259" key="11">
    <source>
        <dbReference type="PROSITE" id="PS50255"/>
    </source>
</evidence>
<comment type="subcellular location">
    <subcellularLocation>
        <location evidence="1">Cytoplasm</location>
        <location evidence="1">Cytoskeleton</location>
        <location evidence="1">Cilium axoneme</location>
    </subcellularLocation>
</comment>
<dbReference type="PANTHER" id="PTHR21281:SF0">
    <property type="entry name" value="CYTOCHROME B5 DOMAIN-CONTAINING PROTEIN 1"/>
    <property type="match status" value="1"/>
</dbReference>
<dbReference type="AlphaFoldDB" id="A0AAD9VRE4"/>
<evidence type="ECO:0000256" key="2">
    <source>
        <dbReference type="ARBA" id="ARBA00022490"/>
    </source>
</evidence>
<sequence length="250" mass="28972">MSTSFVSDYDIPIDYKHAVPAIHFCECEQYFLPTEVAVHNKTSDCWVSYNGNVYDLTELCKLWLGRQEIEPVIAHAGKDISHWFDHHRNDIKYYVHPVTGVLVPYCPHGPIPDASSFVVPSTAWRPLNKCPWWLDERYKLGKLTKNPRPCRIMNVLTGTSCVITVCEEDTIERIQERALLFNANGASYAWKFEGKDLNVNRTLTENNIPDERERFVACGLPENYYIPSLMCYYIDIEELCKRKIRCGQEI</sequence>
<evidence type="ECO:0000313" key="13">
    <source>
        <dbReference type="Proteomes" id="UP001258017"/>
    </source>
</evidence>